<dbReference type="AlphaFoldDB" id="X0SIB8"/>
<organism evidence="1">
    <name type="scientific">marine sediment metagenome</name>
    <dbReference type="NCBI Taxonomy" id="412755"/>
    <lineage>
        <taxon>unclassified sequences</taxon>
        <taxon>metagenomes</taxon>
        <taxon>ecological metagenomes</taxon>
    </lineage>
</organism>
<protein>
    <submittedName>
        <fullName evidence="1">Uncharacterized protein</fullName>
    </submittedName>
</protein>
<proteinExistence type="predicted"/>
<dbReference type="EMBL" id="BARS01003305">
    <property type="protein sequence ID" value="GAF80798.1"/>
    <property type="molecule type" value="Genomic_DNA"/>
</dbReference>
<accession>X0SIB8</accession>
<sequence length="74" mass="8627">MKLLYYKAGMIWKKMESLMAPVFKGEVCEESGTLCPYLNYDDGFCHRFECDVEETYEMERTRCGECVTKFGDAV</sequence>
<reference evidence="1" key="1">
    <citation type="journal article" date="2014" name="Front. Microbiol.">
        <title>High frequency of phylogenetically diverse reductive dehalogenase-homologous genes in deep subseafloor sedimentary metagenomes.</title>
        <authorList>
            <person name="Kawai M."/>
            <person name="Futagami T."/>
            <person name="Toyoda A."/>
            <person name="Takaki Y."/>
            <person name="Nishi S."/>
            <person name="Hori S."/>
            <person name="Arai W."/>
            <person name="Tsubouchi T."/>
            <person name="Morono Y."/>
            <person name="Uchiyama I."/>
            <person name="Ito T."/>
            <person name="Fujiyama A."/>
            <person name="Inagaki F."/>
            <person name="Takami H."/>
        </authorList>
    </citation>
    <scope>NUCLEOTIDE SEQUENCE</scope>
    <source>
        <strain evidence="1">Expedition CK06-06</strain>
    </source>
</reference>
<evidence type="ECO:0000313" key="1">
    <source>
        <dbReference type="EMBL" id="GAF80798.1"/>
    </source>
</evidence>
<comment type="caution">
    <text evidence="1">The sequence shown here is derived from an EMBL/GenBank/DDBJ whole genome shotgun (WGS) entry which is preliminary data.</text>
</comment>
<name>X0SIB8_9ZZZZ</name>
<gene>
    <name evidence="1" type="ORF">S01H1_06395</name>
</gene>